<dbReference type="PANTHER" id="PTHR43537:SF5">
    <property type="entry name" value="UXU OPERON TRANSCRIPTIONAL REGULATOR"/>
    <property type="match status" value="1"/>
</dbReference>
<dbReference type="SMART" id="SM00895">
    <property type="entry name" value="FCD"/>
    <property type="match status" value="1"/>
</dbReference>
<dbReference type="InterPro" id="IPR011711">
    <property type="entry name" value="GntR_C"/>
</dbReference>
<reference evidence="5" key="1">
    <citation type="journal article" date="2014" name="Int. J. Syst. Evol. Microbiol.">
        <title>Complete genome sequence of Corynebacterium casei LMG S-19264T (=DSM 44701T), isolated from a smear-ripened cheese.</title>
        <authorList>
            <consortium name="US DOE Joint Genome Institute (JGI-PGF)"/>
            <person name="Walter F."/>
            <person name="Albersmeier A."/>
            <person name="Kalinowski J."/>
            <person name="Ruckert C."/>
        </authorList>
    </citation>
    <scope>NUCLEOTIDE SEQUENCE</scope>
    <source>
        <strain evidence="5">CGMCC 1.15519</strain>
    </source>
</reference>
<keyword evidence="1" id="KW-0805">Transcription regulation</keyword>
<comment type="caution">
    <text evidence="5">The sequence shown here is derived from an EMBL/GenBank/DDBJ whole genome shotgun (WGS) entry which is preliminary data.</text>
</comment>
<evidence type="ECO:0000259" key="4">
    <source>
        <dbReference type="PROSITE" id="PS50949"/>
    </source>
</evidence>
<dbReference type="InterPro" id="IPR000524">
    <property type="entry name" value="Tscrpt_reg_HTH_GntR"/>
</dbReference>
<gene>
    <name evidence="5" type="ORF">GCM10011529_28490</name>
</gene>
<evidence type="ECO:0000313" key="5">
    <source>
        <dbReference type="EMBL" id="GGE20165.1"/>
    </source>
</evidence>
<dbReference type="GO" id="GO:0003700">
    <property type="term" value="F:DNA-binding transcription factor activity"/>
    <property type="evidence" value="ECO:0007669"/>
    <property type="project" value="InterPro"/>
</dbReference>
<dbReference type="Pfam" id="PF07729">
    <property type="entry name" value="FCD"/>
    <property type="match status" value="1"/>
</dbReference>
<dbReference type="PANTHER" id="PTHR43537">
    <property type="entry name" value="TRANSCRIPTIONAL REGULATOR, GNTR FAMILY"/>
    <property type="match status" value="1"/>
</dbReference>
<name>A0A916ZZS9_9SPHN</name>
<dbReference type="Gene3D" id="1.20.120.530">
    <property type="entry name" value="GntR ligand-binding domain-like"/>
    <property type="match status" value="1"/>
</dbReference>
<sequence length="249" mass="26822">MLDGLGRIKVPKSSDVLAERLKREILSDGYTLGASLPTERELVSTTGLSRGSVREALRILETQGLVNTRAGRYGGTTVAQPSADHLASHINLYIKGRSVTLSALIEVRLALEPAVAALAAERRTEEDLSALRAIAKRIDWAADNDLSAFLEENVNWHDAIAAASHNDLLHAFATSVSGLMFEASQIKEFASADVRQRVRYAHARIFAAIEAGDAELARSRVERDVQAYASILATTVAGTSSVTAVDQSR</sequence>
<evidence type="ECO:0000256" key="2">
    <source>
        <dbReference type="ARBA" id="ARBA00023125"/>
    </source>
</evidence>
<dbReference type="PROSITE" id="PS50949">
    <property type="entry name" value="HTH_GNTR"/>
    <property type="match status" value="1"/>
</dbReference>
<proteinExistence type="predicted"/>
<dbReference type="Pfam" id="PF00392">
    <property type="entry name" value="GntR"/>
    <property type="match status" value="1"/>
</dbReference>
<reference evidence="5" key="2">
    <citation type="submission" date="2020-09" db="EMBL/GenBank/DDBJ databases">
        <authorList>
            <person name="Sun Q."/>
            <person name="Zhou Y."/>
        </authorList>
    </citation>
    <scope>NUCLEOTIDE SEQUENCE</scope>
    <source>
        <strain evidence="5">CGMCC 1.15519</strain>
    </source>
</reference>
<organism evidence="5 6">
    <name type="scientific">Sandarakinorhabdus glacialis</name>
    <dbReference type="NCBI Taxonomy" id="1614636"/>
    <lineage>
        <taxon>Bacteria</taxon>
        <taxon>Pseudomonadati</taxon>
        <taxon>Pseudomonadota</taxon>
        <taxon>Alphaproteobacteria</taxon>
        <taxon>Sphingomonadales</taxon>
        <taxon>Sphingosinicellaceae</taxon>
        <taxon>Sandarakinorhabdus</taxon>
    </lineage>
</organism>
<accession>A0A916ZZS9</accession>
<dbReference type="Proteomes" id="UP000635071">
    <property type="component" value="Unassembled WGS sequence"/>
</dbReference>
<dbReference type="SUPFAM" id="SSF48008">
    <property type="entry name" value="GntR ligand-binding domain-like"/>
    <property type="match status" value="1"/>
</dbReference>
<dbReference type="SMART" id="SM00345">
    <property type="entry name" value="HTH_GNTR"/>
    <property type="match status" value="1"/>
</dbReference>
<evidence type="ECO:0000256" key="3">
    <source>
        <dbReference type="ARBA" id="ARBA00023163"/>
    </source>
</evidence>
<keyword evidence="6" id="KW-1185">Reference proteome</keyword>
<keyword evidence="3" id="KW-0804">Transcription</keyword>
<protein>
    <submittedName>
        <fullName evidence="5">GntR family transcriptional regulator</fullName>
    </submittedName>
</protein>
<evidence type="ECO:0000313" key="6">
    <source>
        <dbReference type="Proteomes" id="UP000635071"/>
    </source>
</evidence>
<dbReference type="EMBL" id="BMJM01000013">
    <property type="protein sequence ID" value="GGE20165.1"/>
    <property type="molecule type" value="Genomic_DNA"/>
</dbReference>
<dbReference type="InterPro" id="IPR008920">
    <property type="entry name" value="TF_FadR/GntR_C"/>
</dbReference>
<feature type="domain" description="HTH gntR-type" evidence="4">
    <location>
        <begin position="11"/>
        <end position="81"/>
    </location>
</feature>
<dbReference type="Gene3D" id="1.10.10.10">
    <property type="entry name" value="Winged helix-like DNA-binding domain superfamily/Winged helix DNA-binding domain"/>
    <property type="match status" value="1"/>
</dbReference>
<dbReference type="CDD" id="cd07377">
    <property type="entry name" value="WHTH_GntR"/>
    <property type="match status" value="1"/>
</dbReference>
<dbReference type="SUPFAM" id="SSF46785">
    <property type="entry name" value="Winged helix' DNA-binding domain"/>
    <property type="match status" value="1"/>
</dbReference>
<keyword evidence="2" id="KW-0238">DNA-binding</keyword>
<evidence type="ECO:0000256" key="1">
    <source>
        <dbReference type="ARBA" id="ARBA00023015"/>
    </source>
</evidence>
<dbReference type="InterPro" id="IPR036390">
    <property type="entry name" value="WH_DNA-bd_sf"/>
</dbReference>
<dbReference type="AlphaFoldDB" id="A0A916ZZS9"/>
<dbReference type="GO" id="GO:0003677">
    <property type="term" value="F:DNA binding"/>
    <property type="evidence" value="ECO:0007669"/>
    <property type="project" value="UniProtKB-KW"/>
</dbReference>
<dbReference type="PRINTS" id="PR00035">
    <property type="entry name" value="HTHGNTR"/>
</dbReference>
<dbReference type="InterPro" id="IPR036388">
    <property type="entry name" value="WH-like_DNA-bd_sf"/>
</dbReference>